<dbReference type="InterPro" id="IPR025489">
    <property type="entry name" value="DUF4381"/>
</dbReference>
<dbReference type="EMBL" id="JAGEVF010000009">
    <property type="protein sequence ID" value="MBO3117448.1"/>
    <property type="molecule type" value="Genomic_DNA"/>
</dbReference>
<keyword evidence="1" id="KW-0472">Membrane</keyword>
<keyword evidence="3" id="KW-1185">Reference proteome</keyword>
<accession>A0ABS3T3X7</accession>
<protein>
    <submittedName>
        <fullName evidence="2">DUF4381 domain-containing protein</fullName>
    </submittedName>
</protein>
<dbReference type="RefSeq" id="WP_208154800.1">
    <property type="nucleotide sequence ID" value="NZ_JAGEVF010000009.1"/>
</dbReference>
<name>A0ABS3T3X7_9FLAO</name>
<evidence type="ECO:0000313" key="3">
    <source>
        <dbReference type="Proteomes" id="UP000676776"/>
    </source>
</evidence>
<sequence>MAQNTPNIQEIIPPEDVQFWPPQPGWYALGGVILIIIGIAILRFRKHKHRNAYRKEALRKLDTISNLKATDKQLQEINQLLKACALKTYPRAQVAGLAGKDWIDFLNRTSESAIFSEVRAELLSSNPYQNTIDLKYKKEDYSDLIEQCQHWIKTHKLYKH</sequence>
<comment type="caution">
    <text evidence="2">The sequence shown here is derived from an EMBL/GenBank/DDBJ whole genome shotgun (WGS) entry which is preliminary data.</text>
</comment>
<evidence type="ECO:0000256" key="1">
    <source>
        <dbReference type="SAM" id="Phobius"/>
    </source>
</evidence>
<gene>
    <name evidence="2" type="ORF">J4050_11860</name>
</gene>
<proteinExistence type="predicted"/>
<keyword evidence="1" id="KW-0812">Transmembrane</keyword>
<dbReference type="Pfam" id="PF14316">
    <property type="entry name" value="DUF4381"/>
    <property type="match status" value="1"/>
</dbReference>
<keyword evidence="1" id="KW-1133">Transmembrane helix</keyword>
<evidence type="ECO:0000313" key="2">
    <source>
        <dbReference type="EMBL" id="MBO3117448.1"/>
    </source>
</evidence>
<dbReference type="Proteomes" id="UP000676776">
    <property type="component" value="Unassembled WGS sequence"/>
</dbReference>
<reference evidence="2 3" key="1">
    <citation type="submission" date="2021-03" db="EMBL/GenBank/DDBJ databases">
        <title>Winogradskyella sp. nov., isolated from costal sediment.</title>
        <authorList>
            <person name="Gao C."/>
        </authorList>
    </citation>
    <scope>NUCLEOTIDE SEQUENCE [LARGE SCALE GENOMIC DNA]</scope>
    <source>
        <strain evidence="2 3">DF17</strain>
    </source>
</reference>
<feature type="transmembrane region" description="Helical" evidence="1">
    <location>
        <begin position="25"/>
        <end position="44"/>
    </location>
</feature>
<organism evidence="2 3">
    <name type="scientific">Winogradskyella pelagia</name>
    <dbReference type="NCBI Taxonomy" id="2819984"/>
    <lineage>
        <taxon>Bacteria</taxon>
        <taxon>Pseudomonadati</taxon>
        <taxon>Bacteroidota</taxon>
        <taxon>Flavobacteriia</taxon>
        <taxon>Flavobacteriales</taxon>
        <taxon>Flavobacteriaceae</taxon>
        <taxon>Winogradskyella</taxon>
    </lineage>
</organism>